<dbReference type="Gene3D" id="1.10.10.510">
    <property type="entry name" value="Zinc finger, large T-antigen D1 domain"/>
    <property type="match status" value="1"/>
</dbReference>
<evidence type="ECO:0000256" key="9">
    <source>
        <dbReference type="ARBA" id="ARBA00022806"/>
    </source>
</evidence>
<organism evidence="21">
    <name type="scientific">Human papillomavirus type 6</name>
    <dbReference type="NCBI Taxonomy" id="31552"/>
    <lineage>
        <taxon>Viruses</taxon>
        <taxon>Monodnaviria</taxon>
        <taxon>Shotokuvirae</taxon>
        <taxon>Cossaviricota</taxon>
        <taxon>Papovaviricetes</taxon>
        <taxon>Zurhausenvirales</taxon>
        <taxon>Papillomaviridae</taxon>
        <taxon>Firstpapillomavirinae</taxon>
        <taxon>Alphapapillomavirus</taxon>
        <taxon>Alphapapillomavirus 10</taxon>
    </lineage>
</organism>
<dbReference type="GO" id="GO:0005524">
    <property type="term" value="F:ATP binding"/>
    <property type="evidence" value="ECO:0007669"/>
    <property type="project" value="UniProtKB-UniRule"/>
</dbReference>
<evidence type="ECO:0000256" key="18">
    <source>
        <dbReference type="PIRNR" id="PIRNR003383"/>
    </source>
</evidence>
<comment type="subcellular location">
    <subcellularLocation>
        <location evidence="1 17">Host nucleus</location>
    </subcellularLocation>
</comment>
<keyword evidence="8 17" id="KW-0378">Hydrolase</keyword>
<feature type="binding site" evidence="17">
    <location>
        <begin position="486"/>
        <end position="493"/>
    </location>
    <ligand>
        <name>ATP</name>
        <dbReference type="ChEBI" id="CHEBI:30616"/>
    </ligand>
</feature>
<comment type="function">
    <text evidence="18">ATP-dependent DNA helicase required for initiation of viral DNA replication. It forms a complex with the viral E2 protein. The E1-E2 complex binds to the replication origin which contains binding sites for both proteins.</text>
</comment>
<dbReference type="GO" id="GO:0043138">
    <property type="term" value="F:3'-5' DNA helicase activity"/>
    <property type="evidence" value="ECO:0007669"/>
    <property type="project" value="UniProtKB-UniRule"/>
</dbReference>
<feature type="region of interest" description="Disordered" evidence="19">
    <location>
        <begin position="154"/>
        <end position="177"/>
    </location>
</feature>
<dbReference type="Pfam" id="PF00519">
    <property type="entry name" value="PPV_E1_C"/>
    <property type="match status" value="1"/>
</dbReference>
<evidence type="ECO:0000256" key="8">
    <source>
        <dbReference type="ARBA" id="ARBA00022801"/>
    </source>
</evidence>
<evidence type="ECO:0000256" key="5">
    <source>
        <dbReference type="ARBA" id="ARBA00022562"/>
    </source>
</evidence>
<evidence type="ECO:0000256" key="3">
    <source>
        <dbReference type="ARBA" id="ARBA00022518"/>
    </source>
</evidence>
<dbReference type="Pfam" id="PF20450">
    <property type="entry name" value="PPV_E1_DBD"/>
    <property type="match status" value="1"/>
</dbReference>
<feature type="modified residue" description="Phosphoserine; by host" evidence="17">
    <location>
        <position position="115"/>
    </location>
</feature>
<evidence type="ECO:0000256" key="6">
    <source>
        <dbReference type="ARBA" id="ARBA00022705"/>
    </source>
</evidence>
<accession>A0A7L8Y9Z7</accession>
<comment type="caution">
    <text evidence="17">Lacks conserved residue(s) required for the propagation of feature annotation.</text>
</comment>
<comment type="catalytic activity">
    <reaction evidence="15 17 18">
        <text>ATP + H2O = ADP + phosphate + H(+)</text>
        <dbReference type="Rhea" id="RHEA:13065"/>
        <dbReference type="ChEBI" id="CHEBI:15377"/>
        <dbReference type="ChEBI" id="CHEBI:15378"/>
        <dbReference type="ChEBI" id="CHEBI:30616"/>
        <dbReference type="ChEBI" id="CHEBI:43474"/>
        <dbReference type="ChEBI" id="CHEBI:456216"/>
        <dbReference type="EC" id="5.6.2.4"/>
    </reaction>
</comment>
<evidence type="ECO:0000313" key="21">
    <source>
        <dbReference type="EMBL" id="QOI17567.1"/>
    </source>
</evidence>
<dbReference type="GO" id="GO:0003677">
    <property type="term" value="F:DNA binding"/>
    <property type="evidence" value="ECO:0007669"/>
    <property type="project" value="UniProtKB-UniRule"/>
</dbReference>
<dbReference type="SUPFAM" id="SSF55464">
    <property type="entry name" value="Origin of replication-binding domain, RBD-like"/>
    <property type="match status" value="1"/>
</dbReference>
<keyword evidence="10 17" id="KW-0067">ATP-binding</keyword>
<dbReference type="FunFam" id="1.10.10.510:FF:000001">
    <property type="entry name" value="Replication protein E1"/>
    <property type="match status" value="1"/>
</dbReference>
<feature type="compositionally biased region" description="Basic and acidic residues" evidence="19">
    <location>
        <begin position="1"/>
        <end position="11"/>
    </location>
</feature>
<dbReference type="GO" id="GO:0006260">
    <property type="term" value="P:DNA replication"/>
    <property type="evidence" value="ECO:0007669"/>
    <property type="project" value="UniProtKB-UniRule"/>
</dbReference>
<keyword evidence="6 17" id="KW-0235">DNA replication</keyword>
<dbReference type="HAMAP" id="MF_04000">
    <property type="entry name" value="PPV_E1"/>
    <property type="match status" value="1"/>
</dbReference>
<evidence type="ECO:0000256" key="16">
    <source>
        <dbReference type="ARBA" id="ARBA00093297"/>
    </source>
</evidence>
<comment type="PTM">
    <text evidence="17">Sumoylated.</text>
</comment>
<keyword evidence="13 17" id="KW-0413">Isomerase</keyword>
<comment type="function">
    <text evidence="16 17">ATP-dependent DNA 3'-5' helicase required for initiation of viral DNA replication. It forms a complex with the viral E2 protein. The E1-E2 complex binds to the replication origin which contains binding sites for both proteins. During the initial step, a dimer of E1 interacts with a dimer of protein E2 leading to a complex that binds the viral origin of replication with high specificity. Then, a second dimer of E1 displaces the E2 dimer in an ATP-dependent manner to form the E1 tetramer. Following this, two E1 monomers are added to each half of the site, which results in the formation of two E1 trimers on the viral ori. Subsequently, two hexamers will be created. The double hexamer acts as a bi-directional helicase machinery and unwinds the viral DNA and then recruits the host DNA polymerase to start replication.</text>
</comment>
<dbReference type="GO" id="GO:0016817">
    <property type="term" value="F:hydrolase activity, acting on acid anhydrides"/>
    <property type="evidence" value="ECO:0007669"/>
    <property type="project" value="InterPro"/>
</dbReference>
<feature type="domain" description="SF3 helicase" evidence="20">
    <location>
        <begin position="460"/>
        <end position="610"/>
    </location>
</feature>
<keyword evidence="2 17" id="KW-1017">Isopeptide bond</keyword>
<evidence type="ECO:0000259" key="20">
    <source>
        <dbReference type="PROSITE" id="PS51206"/>
    </source>
</evidence>
<dbReference type="Gene3D" id="3.40.1310.10">
    <property type="match status" value="1"/>
</dbReference>
<dbReference type="PROSITE" id="PS51206">
    <property type="entry name" value="SF3_HELICASE_1"/>
    <property type="match status" value="1"/>
</dbReference>
<keyword evidence="11 17" id="KW-0832">Ubl conjugation</keyword>
<dbReference type="FunFam" id="3.40.50.300:FF:004036">
    <property type="entry name" value="Replication protein E1"/>
    <property type="match status" value="1"/>
</dbReference>
<dbReference type="InterPro" id="IPR037102">
    <property type="entry name" value="Znf_lg_T-Ag_D1_dom_sf"/>
</dbReference>
<evidence type="ECO:0000256" key="11">
    <source>
        <dbReference type="ARBA" id="ARBA00022843"/>
    </source>
</evidence>
<feature type="cross-link" description="Glycyl lysine isopeptide (Lys-Gly) (interchain with G-Cter in SUMO)" evidence="17">
    <location>
        <position position="567"/>
    </location>
</feature>
<keyword evidence="4 17" id="KW-0597">Phosphoprotein</keyword>
<comment type="subunit">
    <text evidence="17">Can form hexamers. Interacts with E2 protein; this interaction increases E1 DNA binding specificity. Interacts with host DNA polymerase subunit POLA2. Interacts with host single stranded DNA-binding protein RPA1. Interacts with host TOP1; this interaction stimulates the enzymatic activity of TOP1.</text>
</comment>
<evidence type="ECO:0000256" key="10">
    <source>
        <dbReference type="ARBA" id="ARBA00022840"/>
    </source>
</evidence>
<feature type="short sequence motif" description="Nuclear export signal" evidence="17">
    <location>
        <begin position="114"/>
        <end position="123"/>
    </location>
</feature>
<dbReference type="EC" id="5.6.2.4" evidence="17 18"/>
<dbReference type="InterPro" id="IPR001177">
    <property type="entry name" value="PPV_DNA_helicase_E1_C"/>
</dbReference>
<comment type="similarity">
    <text evidence="17 18">Belongs to the papillomaviridae E1 protein family.</text>
</comment>
<dbReference type="Gene3D" id="3.40.50.300">
    <property type="entry name" value="P-loop containing nucleotide triphosphate hydrolases"/>
    <property type="match status" value="1"/>
</dbReference>
<comment type="PTM">
    <text evidence="17">Phosphorylated.</text>
</comment>
<reference evidence="21" key="1">
    <citation type="submission" date="2020-07" db="EMBL/GenBank/DDBJ databases">
        <authorList>
            <person name="Zhang W."/>
            <person name="Yang S."/>
        </authorList>
    </citation>
    <scope>NUCLEOTIDE SEQUENCE</scope>
    <source>
        <strain evidence="21">Kyd-n0106</strain>
    </source>
</reference>
<feature type="region of interest" description="DNA-binding region" evidence="17">
    <location>
        <begin position="195"/>
        <end position="361"/>
    </location>
</feature>
<evidence type="ECO:0000256" key="12">
    <source>
        <dbReference type="ARBA" id="ARBA00023125"/>
    </source>
</evidence>
<gene>
    <name evidence="17" type="primary">E1</name>
</gene>
<evidence type="ECO:0000256" key="19">
    <source>
        <dbReference type="SAM" id="MobiDB-lite"/>
    </source>
</evidence>
<dbReference type="InterPro" id="IPR046832">
    <property type="entry name" value="PPV_E1_DBD"/>
</dbReference>
<name>A0A7L8Y9Z7_9PAPI</name>
<dbReference type="GO" id="GO:0042025">
    <property type="term" value="C:host cell nucleus"/>
    <property type="evidence" value="ECO:0007669"/>
    <property type="project" value="UniProtKB-SubCell"/>
</dbReference>
<dbReference type="SUPFAM" id="SSF52540">
    <property type="entry name" value="P-loop containing nucleoside triphosphate hydrolases"/>
    <property type="match status" value="1"/>
</dbReference>
<dbReference type="InterPro" id="IPR014015">
    <property type="entry name" value="Helicase_SF3_DNA-vir"/>
</dbReference>
<keyword evidence="3 17" id="KW-0244">Early protein</keyword>
<evidence type="ECO:0000256" key="7">
    <source>
        <dbReference type="ARBA" id="ARBA00022741"/>
    </source>
</evidence>
<sequence>MRTEDITRMADDSGTENEGSGCTGWFMVEAIVQHPTGTQISDDEDEEVEDSGYDMVDFIDDSNITHNSLEAQALFNRQEADTHYATVQDLKRKYLGSPYVSPINTIAEAVESEISPRLDAIKLTRQPKKVKRRLFQTRELTDSGYGYSEVEAGTGTQVEKHGVPEHGGDGQEKDTGRDIEGEEHTEAEAPTNSVREHAGTAGILELLKCKDLRAALLGKFKECFGLSFIDLIRPFKSDKTTCADWVVAGFGIHHSISEAFQKLIEPLSLYAHIQWLTNAWGMVLLVLLRFKVNKSRSTVARTLATLLNIPENQMLIEPPKIQSGVAALYWFRTGISNASTVIGEAPEWITRQTVIEHGLADSQFKLTEMVQWAYDNDICEESEIAFEYAQRGDFDSNARAFLNSNMQAKYVKDCATMCRHYKHAEMRKMSIKQWIKHRGSKIEGTGNWKPIVQFLRHQNIEFIPFLSKFKLWLHGTPKKNCIAIVGPPDTGKSYFCMSLISFLGGTVISHVNSSSHFWLQPLVDAKVALLDDATQPCWIYMDTYMRNLLYGNPMSIDRKHKALTLIKCPPLLVTSNIDITKEEKYKYLHTRVTTFTFPNPFPFDRNGNAVYELSNANWKCFFERLSSSLDIQDSEDEEDGSNSQAFRCVPGTVVRTL</sequence>
<keyword evidence="5 17" id="KW-1048">Host nucleus</keyword>
<feature type="region of interest" description="Disordered" evidence="19">
    <location>
        <begin position="1"/>
        <end position="21"/>
    </location>
</feature>
<evidence type="ECO:0000256" key="13">
    <source>
        <dbReference type="ARBA" id="ARBA00023235"/>
    </source>
</evidence>
<dbReference type="InterPro" id="IPR014000">
    <property type="entry name" value="PPV_DNA_helicase_E1_N"/>
</dbReference>
<feature type="compositionally biased region" description="Basic and acidic residues" evidence="19">
    <location>
        <begin position="158"/>
        <end position="177"/>
    </location>
</feature>
<keyword evidence="9 17" id="KW-0347">Helicase</keyword>
<protein>
    <recommendedName>
        <fullName evidence="17 18">Replication protein E1</fullName>
        <ecNumber evidence="17 18">5.6.2.4</ecNumber>
    </recommendedName>
    <alternativeName>
        <fullName evidence="17">ATP-dependent helicase E1</fullName>
    </alternativeName>
    <alternativeName>
        <fullName evidence="17">DNA 3'-5' helicase E1</fullName>
    </alternativeName>
</protein>
<dbReference type="InterPro" id="IPR046935">
    <property type="entry name" value="PPV_E1_DBD_sf"/>
</dbReference>
<keyword evidence="12 17" id="KW-0238">DNA-binding</keyword>
<feature type="modified residue" description="Phosphoserine; by host" evidence="17">
    <location>
        <position position="97"/>
    </location>
</feature>
<proteinExistence type="inferred from homology"/>
<dbReference type="EMBL" id="MT783408">
    <property type="protein sequence ID" value="QOI17567.1"/>
    <property type="molecule type" value="Genomic_DNA"/>
</dbReference>
<dbReference type="InterPro" id="IPR016393">
    <property type="entry name" value="Rep_E1_papillomaV"/>
</dbReference>
<evidence type="ECO:0000256" key="1">
    <source>
        <dbReference type="ARBA" id="ARBA00004147"/>
    </source>
</evidence>
<dbReference type="PIRSF" id="PIRSF003383">
    <property type="entry name" value="Rep_E1_papillomaV"/>
    <property type="match status" value="1"/>
</dbReference>
<evidence type="ECO:0000256" key="14">
    <source>
        <dbReference type="ARBA" id="ARBA00034617"/>
    </source>
</evidence>
<comment type="catalytic activity">
    <reaction evidence="14 17">
        <text>Couples ATP hydrolysis with the unwinding of duplex DNA by translocating in the 3'-5' direction.</text>
        <dbReference type="EC" id="5.6.2.4"/>
    </reaction>
</comment>
<dbReference type="InterPro" id="IPR027417">
    <property type="entry name" value="P-loop_NTPase"/>
</dbReference>
<feature type="short sequence motif" description="Nuclear localization signal" evidence="17">
    <location>
        <begin position="91"/>
        <end position="93"/>
    </location>
</feature>
<evidence type="ECO:0000256" key="17">
    <source>
        <dbReference type="HAMAP-Rule" id="MF_04000"/>
    </source>
</evidence>
<evidence type="ECO:0000256" key="15">
    <source>
        <dbReference type="ARBA" id="ARBA00048988"/>
    </source>
</evidence>
<dbReference type="Pfam" id="PF00524">
    <property type="entry name" value="PPV_E1_N"/>
    <property type="match status" value="1"/>
</dbReference>
<keyword evidence="7 17" id="KW-0547">Nucleotide-binding</keyword>
<evidence type="ECO:0000256" key="4">
    <source>
        <dbReference type="ARBA" id="ARBA00022553"/>
    </source>
</evidence>
<evidence type="ECO:0000256" key="2">
    <source>
        <dbReference type="ARBA" id="ARBA00022499"/>
    </source>
</evidence>
<feature type="modified residue" description="Phosphoserine; by host" evidence="17">
    <location>
        <position position="101"/>
    </location>
</feature>